<keyword evidence="1" id="KW-0812">Transmembrane</keyword>
<dbReference type="Proteomes" id="UP000001307">
    <property type="component" value="Unassembled WGS sequence"/>
</dbReference>
<dbReference type="Pfam" id="PF14808">
    <property type="entry name" value="TMEM164"/>
    <property type="match status" value="1"/>
</dbReference>
<keyword evidence="1" id="KW-1133">Transmembrane helix</keyword>
<dbReference type="OrthoDB" id="17328at2759"/>
<dbReference type="EMBL" id="FN653018">
    <property type="protein sequence ID" value="CBY22273.1"/>
    <property type="molecule type" value="Genomic_DNA"/>
</dbReference>
<dbReference type="PANTHER" id="PTHR20948">
    <property type="entry name" value="TRANSMEMBRANE PROTEIN 164"/>
    <property type="match status" value="1"/>
</dbReference>
<reference evidence="2 3" key="1">
    <citation type="journal article" date="2010" name="Science">
        <title>Plasticity of animal genome architecture unmasked by rapid evolution of a pelagic tunicate.</title>
        <authorList>
            <person name="Denoeud F."/>
            <person name="Henriet S."/>
            <person name="Mungpakdee S."/>
            <person name="Aury J.M."/>
            <person name="Da Silva C."/>
            <person name="Brinkmann H."/>
            <person name="Mikhaleva J."/>
            <person name="Olsen L.C."/>
            <person name="Jubin C."/>
            <person name="Canestro C."/>
            <person name="Bouquet J.M."/>
            <person name="Danks G."/>
            <person name="Poulain J."/>
            <person name="Campsteijn C."/>
            <person name="Adamski M."/>
            <person name="Cross I."/>
            <person name="Yadetie F."/>
            <person name="Muffato M."/>
            <person name="Louis A."/>
            <person name="Butcher S."/>
            <person name="Tsagkogeorga G."/>
            <person name="Konrad A."/>
            <person name="Singh S."/>
            <person name="Jensen M.F."/>
            <person name="Cong E.H."/>
            <person name="Eikeseth-Otteraa H."/>
            <person name="Noel B."/>
            <person name="Anthouard V."/>
            <person name="Porcel B.M."/>
            <person name="Kachouri-Lafond R."/>
            <person name="Nishino A."/>
            <person name="Ugolini M."/>
            <person name="Chourrout P."/>
            <person name="Nishida H."/>
            <person name="Aasland R."/>
            <person name="Huzurbazar S."/>
            <person name="Westhof E."/>
            <person name="Delsuc F."/>
            <person name="Lehrach H."/>
            <person name="Reinhardt R."/>
            <person name="Weissenbach J."/>
            <person name="Roy S.W."/>
            <person name="Artiguenave F."/>
            <person name="Postlethwait J.H."/>
            <person name="Manak J.R."/>
            <person name="Thompson E.M."/>
            <person name="Jaillon O."/>
            <person name="Du Pasquier L."/>
            <person name="Boudinot P."/>
            <person name="Liberles D.A."/>
            <person name="Volff J.N."/>
            <person name="Philippe H."/>
            <person name="Lenhard B."/>
            <person name="Roest Crollius H."/>
            <person name="Wincker P."/>
            <person name="Chourrout D."/>
        </authorList>
    </citation>
    <scope>NUCLEOTIDE SEQUENCE [LARGE SCALE GENOMIC DNA]</scope>
</reference>
<feature type="transmembrane region" description="Helical" evidence="1">
    <location>
        <begin position="190"/>
        <end position="208"/>
    </location>
</feature>
<keyword evidence="1" id="KW-0472">Membrane</keyword>
<feature type="transmembrane region" description="Helical" evidence="1">
    <location>
        <begin position="150"/>
        <end position="170"/>
    </location>
</feature>
<sequence length="302" mass="34908">MEKIMQGHNSSVSTAGFYEVFYGGVDMSYENREGGAECASESSLRTRAWEVLLVTCFSYFQFKFAEERCRDSFLLSQRIREYYLDESQLNCKKIESSSRRQIMLLILAMTWGMEIALKLVEGKLIFLLNPCHLFTALQLYFLCGKPSKMMHILFQAHVPLIFGAFLAMILPDTDSRVLPLQREIYWVQHMLIWIIPAYLAPLGGVYKIEKAWSWSFLGLSLMQVYHAVVLQGFSVAFLTNLNHMLCAHKMDPFKNLNYRLFGNAYCLLICWLHSGLYTYVFKGLKGVSPEEVREENQSIKTD</sequence>
<evidence type="ECO:0000313" key="3">
    <source>
        <dbReference type="Proteomes" id="UP000001307"/>
    </source>
</evidence>
<keyword evidence="3" id="KW-1185">Reference proteome</keyword>
<dbReference type="AlphaFoldDB" id="E4WY29"/>
<organism evidence="2 3">
    <name type="scientific">Oikopleura dioica</name>
    <name type="common">Tunicate</name>
    <dbReference type="NCBI Taxonomy" id="34765"/>
    <lineage>
        <taxon>Eukaryota</taxon>
        <taxon>Metazoa</taxon>
        <taxon>Chordata</taxon>
        <taxon>Tunicata</taxon>
        <taxon>Appendicularia</taxon>
        <taxon>Copelata</taxon>
        <taxon>Oikopleuridae</taxon>
        <taxon>Oikopleura</taxon>
    </lineage>
</organism>
<feature type="transmembrane region" description="Helical" evidence="1">
    <location>
        <begin position="258"/>
        <end position="280"/>
    </location>
</feature>
<dbReference type="FunCoup" id="E4WY29">
    <property type="interactions" value="1"/>
</dbReference>
<feature type="transmembrane region" description="Helical" evidence="1">
    <location>
        <begin position="126"/>
        <end position="143"/>
    </location>
</feature>
<dbReference type="PANTHER" id="PTHR20948:SF2">
    <property type="entry name" value="TRANSMEMBRANE PROTEIN 164"/>
    <property type="match status" value="1"/>
</dbReference>
<proteinExistence type="predicted"/>
<dbReference type="InterPro" id="IPR026508">
    <property type="entry name" value="TMEM164"/>
</dbReference>
<evidence type="ECO:0008006" key="4">
    <source>
        <dbReference type="Google" id="ProtNLM"/>
    </source>
</evidence>
<dbReference type="InParanoid" id="E4WY29"/>
<feature type="transmembrane region" description="Helical" evidence="1">
    <location>
        <begin position="215"/>
        <end position="238"/>
    </location>
</feature>
<name>E4WY29_OIKDI</name>
<gene>
    <name evidence="2" type="ORF">GSOID_T00011828001</name>
</gene>
<protein>
    <recommendedName>
        <fullName evidence="4">Transmembrane protein 164</fullName>
    </recommendedName>
</protein>
<accession>E4WY29</accession>
<evidence type="ECO:0000256" key="1">
    <source>
        <dbReference type="SAM" id="Phobius"/>
    </source>
</evidence>
<evidence type="ECO:0000313" key="2">
    <source>
        <dbReference type="EMBL" id="CBY22273.1"/>
    </source>
</evidence>